<dbReference type="GeneID" id="93436933"/>
<dbReference type="InterPro" id="IPR018723">
    <property type="entry name" value="DUF2254_membrane"/>
</dbReference>
<feature type="transmembrane region" description="Helical" evidence="1">
    <location>
        <begin position="124"/>
        <end position="143"/>
    </location>
</feature>
<sequence>MSRGGERNSGLRGFLQALTQRRVAIAEGLRSRLWPTPALGVVMAIAVGLALPEVDSAVDPHMPPALTSYIFGGGADAARELLSAIATSLVTVTSLTFSLTLITLQLASSQYTPRLLRTFAADHFVQRTLAVFLATFAYALTVLRSVRNKRGEGAEFVPQIAVTLSYLLAMVSVLALVLFLGHLVRQIRIEMMLGHVSAEATATAHRVLDPLDDDEPDDRIPSPPTAHSMIVTQASGFLVEVDERAVLAAAVDADAVVWLDRQVGSSLIAGVPAAFCWSADPSCPLDAERLASLRKRGCAAMRTGMERTSTQDISYGLRQLTDVVIRALSPGINDPTTAVHGLSSCAAVLCDLVNYRLGYRVLRDDDGAPRVVVAAPDLAALLDVVCTQVQQYGSRDPVVLARLLSLLRELAWTARLPVHRRAVAGRLVRVQQAIAEQGFDASVSAQLDALAGEVRAAMDRRWSPAIGTST</sequence>
<name>A0A1B4Y335_MYCUL</name>
<evidence type="ECO:0000313" key="2">
    <source>
        <dbReference type="EMBL" id="BAV41465.1"/>
    </source>
</evidence>
<dbReference type="Proteomes" id="UP000218067">
    <property type="component" value="Chromosome"/>
</dbReference>
<dbReference type="RefSeq" id="WP_096370711.1">
    <property type="nucleotide sequence ID" value="NZ_AP017624.1"/>
</dbReference>
<keyword evidence="1" id="KW-1133">Transmembrane helix</keyword>
<protein>
    <recommendedName>
        <fullName evidence="4">DUF2254 domain-containing protein</fullName>
    </recommendedName>
</protein>
<gene>
    <name evidence="2" type="ORF">SHTP_2325</name>
</gene>
<keyword evidence="1" id="KW-0472">Membrane</keyword>
<dbReference type="Pfam" id="PF10011">
    <property type="entry name" value="DUF2254"/>
    <property type="match status" value="1"/>
</dbReference>
<dbReference type="EMBL" id="AP017624">
    <property type="protein sequence ID" value="BAV41465.1"/>
    <property type="molecule type" value="Genomic_DNA"/>
</dbReference>
<feature type="transmembrane region" description="Helical" evidence="1">
    <location>
        <begin position="163"/>
        <end position="184"/>
    </location>
</feature>
<evidence type="ECO:0000313" key="3">
    <source>
        <dbReference type="Proteomes" id="UP000218067"/>
    </source>
</evidence>
<proteinExistence type="predicted"/>
<evidence type="ECO:0008006" key="4">
    <source>
        <dbReference type="Google" id="ProtNLM"/>
    </source>
</evidence>
<reference evidence="2 3" key="1">
    <citation type="submission" date="2016-08" db="EMBL/GenBank/DDBJ databases">
        <title>Complete genome sequence of Mycobacterium shinshuense, a subspecies of M. ulcerans.</title>
        <authorList>
            <person name="Yoshida M."/>
            <person name="Ogura Y."/>
            <person name="Hayashi T."/>
            <person name="Hoshino Y."/>
        </authorList>
    </citation>
    <scope>NUCLEOTIDE SEQUENCE [LARGE SCALE GENOMIC DNA]</scope>
    <source>
        <strain evidence="3">ATCC 33728</strain>
    </source>
</reference>
<dbReference type="AlphaFoldDB" id="A0A1B4Y335"/>
<keyword evidence="1" id="KW-0812">Transmembrane</keyword>
<feature type="transmembrane region" description="Helical" evidence="1">
    <location>
        <begin position="81"/>
        <end position="104"/>
    </location>
</feature>
<accession>A0A1B4Y335</accession>
<evidence type="ECO:0000256" key="1">
    <source>
        <dbReference type="SAM" id="Phobius"/>
    </source>
</evidence>
<organism evidence="2 3">
    <name type="scientific">Mycobacterium ulcerans subsp. shinshuense</name>
    <dbReference type="NCBI Taxonomy" id="1124626"/>
    <lineage>
        <taxon>Bacteria</taxon>
        <taxon>Bacillati</taxon>
        <taxon>Actinomycetota</taxon>
        <taxon>Actinomycetes</taxon>
        <taxon>Mycobacteriales</taxon>
        <taxon>Mycobacteriaceae</taxon>
        <taxon>Mycobacterium</taxon>
        <taxon>Mycobacterium ulcerans group</taxon>
    </lineage>
</organism>